<organism evidence="3 4">
    <name type="scientific">Nocardia sputorum</name>
    <dbReference type="NCBI Taxonomy" id="2984338"/>
    <lineage>
        <taxon>Bacteria</taxon>
        <taxon>Bacillati</taxon>
        <taxon>Actinomycetota</taxon>
        <taxon>Actinomycetes</taxon>
        <taxon>Mycobacteriales</taxon>
        <taxon>Nocardiaceae</taxon>
        <taxon>Nocardia</taxon>
    </lineage>
</organism>
<evidence type="ECO:0000313" key="4">
    <source>
        <dbReference type="Proteomes" id="UP001317870"/>
    </source>
</evidence>
<gene>
    <name evidence="3" type="ORF">IFM12276_65430</name>
</gene>
<name>A0ABM8D7U7_9NOCA</name>
<sequence length="239" mass="25494">MESIAEEVGRDDRAEDRRHTRRPDCPNVPGPGLIPLRPAFVLRAFGSRDGGAVSVTGPDHHEHGESELSSTIDWRVRAETAADIPAIHEINVAAFERADEAELVDALRDDPAWIDGLSIVSTLPDDTPVGFALLTRCHVHTTPALCLGPCAVLPGYQKTGAGSAAIRAALAAAARMGERFVIVLGHPAYYPRFGFGRASEHGIGLTIDVPDEALMALTLDPAQPLPRGTVRYAAPFGID</sequence>
<proteinExistence type="predicted"/>
<evidence type="ECO:0000259" key="2">
    <source>
        <dbReference type="PROSITE" id="PS51186"/>
    </source>
</evidence>
<feature type="region of interest" description="Disordered" evidence="1">
    <location>
        <begin position="1"/>
        <end position="32"/>
    </location>
</feature>
<dbReference type="InterPro" id="IPR000182">
    <property type="entry name" value="GNAT_dom"/>
</dbReference>
<accession>A0ABM8D7U7</accession>
<keyword evidence="4" id="KW-1185">Reference proteome</keyword>
<evidence type="ECO:0000256" key="1">
    <source>
        <dbReference type="SAM" id="MobiDB-lite"/>
    </source>
</evidence>
<dbReference type="Proteomes" id="UP001317870">
    <property type="component" value="Chromosome"/>
</dbReference>
<dbReference type="Gene3D" id="3.40.630.30">
    <property type="match status" value="1"/>
</dbReference>
<dbReference type="EMBL" id="AP026978">
    <property type="protein sequence ID" value="BDU03515.1"/>
    <property type="molecule type" value="Genomic_DNA"/>
</dbReference>
<feature type="domain" description="N-acetyltransferase" evidence="2">
    <location>
        <begin position="74"/>
        <end position="220"/>
    </location>
</feature>
<protein>
    <recommendedName>
        <fullName evidence="2">N-acetyltransferase domain-containing protein</fullName>
    </recommendedName>
</protein>
<reference evidence="3 4" key="1">
    <citation type="submission" date="2022-11" db="EMBL/GenBank/DDBJ databases">
        <title>Genome Sequencing of Nocardia sp. ON39_IFM12276 and assembly.</title>
        <authorList>
            <person name="Shimojima M."/>
            <person name="Toyokawa M."/>
            <person name="Uesaka K."/>
        </authorList>
    </citation>
    <scope>NUCLEOTIDE SEQUENCE [LARGE SCALE GENOMIC DNA]</scope>
    <source>
        <strain evidence="3 4">IFM 12276</strain>
    </source>
</reference>
<evidence type="ECO:0000313" key="3">
    <source>
        <dbReference type="EMBL" id="BDU03515.1"/>
    </source>
</evidence>
<feature type="compositionally biased region" description="Basic and acidic residues" evidence="1">
    <location>
        <begin position="7"/>
        <end position="24"/>
    </location>
</feature>
<dbReference type="PROSITE" id="PS51186">
    <property type="entry name" value="GNAT"/>
    <property type="match status" value="1"/>
</dbReference>
<dbReference type="SUPFAM" id="SSF55729">
    <property type="entry name" value="Acyl-CoA N-acyltransferases (Nat)"/>
    <property type="match status" value="1"/>
</dbReference>
<dbReference type="Pfam" id="PF00583">
    <property type="entry name" value="Acetyltransf_1"/>
    <property type="match status" value="1"/>
</dbReference>
<dbReference type="InterPro" id="IPR016181">
    <property type="entry name" value="Acyl_CoA_acyltransferase"/>
</dbReference>